<evidence type="ECO:0000256" key="12">
    <source>
        <dbReference type="ARBA" id="ARBA00059041"/>
    </source>
</evidence>
<dbReference type="PROSITE" id="PS50802">
    <property type="entry name" value="OTU"/>
    <property type="match status" value="1"/>
</dbReference>
<sequence>MARRKSSDKCNQQQKPSSLKQKNKANSDDENFTCFKDQLKAMGLTLREIQGDGNCLFRALNDQLEGHTRNHLKYRFETVQYMKEHRNDFEPFVEDDVPFDQHLHNLSQPGTYAGNDAIVAFAKLHELVIVIHQLNTPLWQVKGTDKPNAVELPLSYHNGDHYNSVRKIGDNTQGPASIRLAAPKVDKQQNSSREGASSGDAVAAQLEEQIMLETGIHDLQLIKEALQENGFNKVGAISQLMTRRVSLPGKDTDLCEEVESIWSTDGLEPLIASEGTAAAAAAAAVAAAVAAPRNGVSEPEEAKAKADSTPGQKKRLSAKAKKEIKKQERKQRNIQRKKGDSNTLKLRNEQETKMNDVIVADFKYLTI</sequence>
<dbReference type="Gene3D" id="3.90.70.80">
    <property type="match status" value="1"/>
</dbReference>
<reference evidence="16" key="1">
    <citation type="journal article" date="2017" name="Front. Cell. Infect. Microbiol.">
        <title>The Distinct Transcriptional Response of the Midgut of Amblyomma sculptum and Amblyomma aureolatum Ticks to Rickettsia rickettsii Correlates to Their Differences in Susceptibility to Infection.</title>
        <authorList>
            <person name="Martins L.A."/>
            <person name="Galletti M.F.B.M."/>
            <person name="Ribeiro J.M."/>
            <person name="Fujita A."/>
            <person name="Costa F.B."/>
            <person name="Labruna M.B."/>
            <person name="Daffre S."/>
            <person name="Fogaca A.C."/>
        </authorList>
    </citation>
    <scope>NUCLEOTIDE SEQUENCE</scope>
</reference>
<feature type="region of interest" description="Disordered" evidence="14">
    <location>
        <begin position="1"/>
        <end position="28"/>
    </location>
</feature>
<accession>A0A1E1XDX9</accession>
<keyword evidence="5" id="KW-0963">Cytoplasm</keyword>
<dbReference type="EC" id="3.4.19.12" evidence="4"/>
<evidence type="ECO:0000256" key="10">
    <source>
        <dbReference type="ARBA" id="ARBA00022990"/>
    </source>
</evidence>
<dbReference type="GO" id="GO:0004843">
    <property type="term" value="F:cysteine-type deubiquitinase activity"/>
    <property type="evidence" value="ECO:0007669"/>
    <property type="project" value="UniProtKB-EC"/>
</dbReference>
<dbReference type="CDD" id="cd22770">
    <property type="entry name" value="OTU_OTUD3"/>
    <property type="match status" value="1"/>
</dbReference>
<evidence type="ECO:0000256" key="7">
    <source>
        <dbReference type="ARBA" id="ARBA00022786"/>
    </source>
</evidence>
<feature type="region of interest" description="Disordered" evidence="14">
    <location>
        <begin position="181"/>
        <end position="200"/>
    </location>
</feature>
<feature type="compositionally biased region" description="Polar residues" evidence="14">
    <location>
        <begin position="9"/>
        <end position="20"/>
    </location>
</feature>
<feature type="region of interest" description="Disordered" evidence="14">
    <location>
        <begin position="294"/>
        <end position="348"/>
    </location>
</feature>
<dbReference type="InterPro" id="IPR038765">
    <property type="entry name" value="Papain-like_cys_pep_sf"/>
</dbReference>
<evidence type="ECO:0000313" key="16">
    <source>
        <dbReference type="EMBL" id="JAT97472.1"/>
    </source>
</evidence>
<dbReference type="PANTHER" id="PTHR12419">
    <property type="entry name" value="OTU DOMAIN CONTAINING PROTEIN"/>
    <property type="match status" value="1"/>
</dbReference>
<evidence type="ECO:0000259" key="15">
    <source>
        <dbReference type="PROSITE" id="PS50802"/>
    </source>
</evidence>
<comment type="catalytic activity">
    <reaction evidence="1">
        <text>Thiol-dependent hydrolysis of ester, thioester, amide, peptide and isopeptide bonds formed by the C-terminal Gly of ubiquitin (a 76-residue protein attached to proteins as an intracellular targeting signal).</text>
        <dbReference type="EC" id="3.4.19.12"/>
    </reaction>
</comment>
<keyword evidence="9" id="KW-0788">Thiol protease</keyword>
<dbReference type="FunFam" id="3.90.70.80:FF:000005">
    <property type="entry name" value="OTU domain-containing protein 3"/>
    <property type="match status" value="1"/>
</dbReference>
<evidence type="ECO:0000256" key="13">
    <source>
        <dbReference type="ARBA" id="ARBA00074859"/>
    </source>
</evidence>
<evidence type="ECO:0000256" key="14">
    <source>
        <dbReference type="SAM" id="MobiDB-lite"/>
    </source>
</evidence>
<protein>
    <recommendedName>
        <fullName evidence="13">OTU domain-containing protein 3</fullName>
        <ecNumber evidence="4">3.4.19.12</ecNumber>
    </recommendedName>
</protein>
<keyword evidence="10" id="KW-0007">Acetylation</keyword>
<dbReference type="SUPFAM" id="SSF54001">
    <property type="entry name" value="Cysteine proteinases"/>
    <property type="match status" value="1"/>
</dbReference>
<feature type="domain" description="OTU" evidence="15">
    <location>
        <begin position="44"/>
        <end position="168"/>
    </location>
</feature>
<dbReference type="GO" id="GO:0005634">
    <property type="term" value="C:nucleus"/>
    <property type="evidence" value="ECO:0007669"/>
    <property type="project" value="UniProtKB-SubCell"/>
</dbReference>
<dbReference type="Pfam" id="PF02338">
    <property type="entry name" value="OTU"/>
    <property type="match status" value="1"/>
</dbReference>
<keyword evidence="7" id="KW-0833">Ubl conjugation pathway</keyword>
<dbReference type="InterPro" id="IPR050704">
    <property type="entry name" value="Peptidase_C85-like"/>
</dbReference>
<dbReference type="AlphaFoldDB" id="A0A1E1XDX9"/>
<evidence type="ECO:0000256" key="9">
    <source>
        <dbReference type="ARBA" id="ARBA00022807"/>
    </source>
</evidence>
<comment type="subcellular location">
    <subcellularLocation>
        <location evidence="3">Cytoplasm</location>
    </subcellularLocation>
    <subcellularLocation>
        <location evidence="2">Nucleus</location>
    </subcellularLocation>
</comment>
<name>A0A1E1XDX9_9ACAR</name>
<evidence type="ECO:0000256" key="1">
    <source>
        <dbReference type="ARBA" id="ARBA00000707"/>
    </source>
</evidence>
<evidence type="ECO:0000256" key="3">
    <source>
        <dbReference type="ARBA" id="ARBA00004496"/>
    </source>
</evidence>
<keyword evidence="11" id="KW-0539">Nucleus</keyword>
<evidence type="ECO:0000256" key="4">
    <source>
        <dbReference type="ARBA" id="ARBA00012759"/>
    </source>
</evidence>
<dbReference type="GO" id="GO:0006508">
    <property type="term" value="P:proteolysis"/>
    <property type="evidence" value="ECO:0007669"/>
    <property type="project" value="UniProtKB-KW"/>
</dbReference>
<evidence type="ECO:0000256" key="8">
    <source>
        <dbReference type="ARBA" id="ARBA00022801"/>
    </source>
</evidence>
<proteinExistence type="evidence at transcript level"/>
<evidence type="ECO:0000256" key="11">
    <source>
        <dbReference type="ARBA" id="ARBA00023242"/>
    </source>
</evidence>
<dbReference type="PANTHER" id="PTHR12419:SF7">
    <property type="entry name" value="OTU DOMAIN-CONTAINING PROTEIN 3"/>
    <property type="match status" value="1"/>
</dbReference>
<dbReference type="GO" id="GO:0005737">
    <property type="term" value="C:cytoplasm"/>
    <property type="evidence" value="ECO:0007669"/>
    <property type="project" value="UniProtKB-SubCell"/>
</dbReference>
<evidence type="ECO:0000256" key="5">
    <source>
        <dbReference type="ARBA" id="ARBA00022490"/>
    </source>
</evidence>
<dbReference type="InterPro" id="IPR003323">
    <property type="entry name" value="OTU_dom"/>
</dbReference>
<dbReference type="GO" id="GO:0016579">
    <property type="term" value="P:protein deubiquitination"/>
    <property type="evidence" value="ECO:0007669"/>
    <property type="project" value="TreeGrafter"/>
</dbReference>
<organism evidence="16">
    <name type="scientific">Amblyomma aureolatum</name>
    <dbReference type="NCBI Taxonomy" id="187763"/>
    <lineage>
        <taxon>Eukaryota</taxon>
        <taxon>Metazoa</taxon>
        <taxon>Ecdysozoa</taxon>
        <taxon>Arthropoda</taxon>
        <taxon>Chelicerata</taxon>
        <taxon>Arachnida</taxon>
        <taxon>Acari</taxon>
        <taxon>Parasitiformes</taxon>
        <taxon>Ixodida</taxon>
        <taxon>Ixodoidea</taxon>
        <taxon>Ixodidae</taxon>
        <taxon>Amblyomminae</taxon>
        <taxon>Amblyomma</taxon>
    </lineage>
</organism>
<evidence type="ECO:0000256" key="6">
    <source>
        <dbReference type="ARBA" id="ARBA00022670"/>
    </source>
</evidence>
<keyword evidence="8" id="KW-0378">Hydrolase</keyword>
<dbReference type="EMBL" id="GFAC01001716">
    <property type="protein sequence ID" value="JAT97472.1"/>
    <property type="molecule type" value="mRNA"/>
</dbReference>
<feature type="compositionally biased region" description="Basic residues" evidence="14">
    <location>
        <begin position="312"/>
        <end position="336"/>
    </location>
</feature>
<comment type="function">
    <text evidence="12">Deubiquitinating enzyme that hydrolyzes 'Lys-6'- and 'Lys-11'-linked polyubiquitin. Also hydrolyzes heterotypic (mixed and branched) and homotypic chains. Important regulator of energy metabolism. Glucose and fatty acids trigger its nuclear translocation by CBP-dependent acetylation. In the nucleus, deubiquitinates and stabilizes the nuclear receptor PPARD regulating the expression of various genes involved in glucose and lipid metabolism and oxidative phosphorylation. Also acts as a negative regulator of the ribosome quality control (RQC) by mediating deubiquitination of 40S ribosomal proteins RPS10/eS10 and RPS20/uS10, thereby antagonizing ZNF598-mediated 40S ubiquitination.</text>
</comment>
<evidence type="ECO:0000256" key="2">
    <source>
        <dbReference type="ARBA" id="ARBA00004123"/>
    </source>
</evidence>
<keyword evidence="6 16" id="KW-0645">Protease</keyword>